<organism evidence="1 2">
    <name type="scientific">Enterococcus haemoperoxidus ATCC BAA-382</name>
    <dbReference type="NCBI Taxonomy" id="1158608"/>
    <lineage>
        <taxon>Bacteria</taxon>
        <taxon>Bacillati</taxon>
        <taxon>Bacillota</taxon>
        <taxon>Bacilli</taxon>
        <taxon>Lactobacillales</taxon>
        <taxon>Enterococcaceae</taxon>
        <taxon>Enterococcus</taxon>
    </lineage>
</organism>
<sequence length="45" mass="4946">MRIMGSGMLGLNKEGGTTMKKMTKQEKNEVKAGWVCVLWGAVCWG</sequence>
<protein>
    <submittedName>
        <fullName evidence="1">Uncharacterized protein</fullName>
    </submittedName>
</protein>
<dbReference type="EMBL" id="ASVY01000003">
    <property type="protein sequence ID" value="EOT60346.1"/>
    <property type="molecule type" value="Genomic_DNA"/>
</dbReference>
<dbReference type="Proteomes" id="UP000014197">
    <property type="component" value="Unassembled WGS sequence"/>
</dbReference>
<keyword evidence="2" id="KW-1185">Reference proteome</keyword>
<proteinExistence type="predicted"/>
<reference evidence="1 2" key="1">
    <citation type="submission" date="2013-03" db="EMBL/GenBank/DDBJ databases">
        <title>The Genome Sequence of Enterococcus haemoperoxidus BAA-382 (PacBio/Illumina hybrid assembly).</title>
        <authorList>
            <consortium name="The Broad Institute Genomics Platform"/>
            <consortium name="The Broad Institute Genome Sequencing Center for Infectious Disease"/>
            <person name="Earl A."/>
            <person name="Russ C."/>
            <person name="Gilmore M."/>
            <person name="Surin D."/>
            <person name="Walker B."/>
            <person name="Young S."/>
            <person name="Zeng Q."/>
            <person name="Gargeya S."/>
            <person name="Fitzgerald M."/>
            <person name="Haas B."/>
            <person name="Abouelleil A."/>
            <person name="Allen A.W."/>
            <person name="Alvarado L."/>
            <person name="Arachchi H.M."/>
            <person name="Berlin A.M."/>
            <person name="Chapman S.B."/>
            <person name="Gainer-Dewar J."/>
            <person name="Goldberg J."/>
            <person name="Griggs A."/>
            <person name="Gujja S."/>
            <person name="Hansen M."/>
            <person name="Howarth C."/>
            <person name="Imamovic A."/>
            <person name="Ireland A."/>
            <person name="Larimer J."/>
            <person name="McCowan C."/>
            <person name="Murphy C."/>
            <person name="Pearson M."/>
            <person name="Poon T.W."/>
            <person name="Priest M."/>
            <person name="Roberts A."/>
            <person name="Saif S."/>
            <person name="Shea T."/>
            <person name="Sisk P."/>
            <person name="Sykes S."/>
            <person name="Wortman J."/>
            <person name="Nusbaum C."/>
            <person name="Birren B."/>
        </authorList>
    </citation>
    <scope>NUCLEOTIDE SEQUENCE [LARGE SCALE GENOMIC DNA]</scope>
    <source>
        <strain evidence="1 2">ATCC BAA-382</strain>
    </source>
</reference>
<name>A0ABN0L7J1_9ENTE</name>
<gene>
    <name evidence="1" type="ORF">I583_02992</name>
</gene>
<evidence type="ECO:0000313" key="2">
    <source>
        <dbReference type="Proteomes" id="UP000014197"/>
    </source>
</evidence>
<evidence type="ECO:0000313" key="1">
    <source>
        <dbReference type="EMBL" id="EOT60346.1"/>
    </source>
</evidence>
<comment type="caution">
    <text evidence="1">The sequence shown here is derived from an EMBL/GenBank/DDBJ whole genome shotgun (WGS) entry which is preliminary data.</text>
</comment>
<accession>A0ABN0L7J1</accession>